<dbReference type="RefSeq" id="WP_380827155.1">
    <property type="nucleotide sequence ID" value="NZ_JBHTCG010000009.1"/>
</dbReference>
<reference evidence="3" key="1">
    <citation type="journal article" date="2019" name="Int. J. Syst. Evol. Microbiol.">
        <title>The Global Catalogue of Microorganisms (GCM) 10K type strain sequencing project: providing services to taxonomists for standard genome sequencing and annotation.</title>
        <authorList>
            <consortium name="The Broad Institute Genomics Platform"/>
            <consortium name="The Broad Institute Genome Sequencing Center for Infectious Disease"/>
            <person name="Wu L."/>
            <person name="Ma J."/>
        </authorList>
    </citation>
    <scope>NUCLEOTIDE SEQUENCE [LARGE SCALE GENOMIC DNA]</scope>
    <source>
        <strain evidence="3">CECT 7649</strain>
    </source>
</reference>
<keyword evidence="1" id="KW-1133">Transmembrane helix</keyword>
<evidence type="ECO:0008006" key="4">
    <source>
        <dbReference type="Google" id="ProtNLM"/>
    </source>
</evidence>
<keyword evidence="1" id="KW-0472">Membrane</keyword>
<gene>
    <name evidence="2" type="ORF">ACFQSB_15510</name>
</gene>
<dbReference type="EMBL" id="JBHTCG010000009">
    <property type="protein sequence ID" value="MFC7383628.1"/>
    <property type="molecule type" value="Genomic_DNA"/>
</dbReference>
<evidence type="ECO:0000313" key="3">
    <source>
        <dbReference type="Proteomes" id="UP001596496"/>
    </source>
</evidence>
<feature type="transmembrane region" description="Helical" evidence="1">
    <location>
        <begin position="12"/>
        <end position="34"/>
    </location>
</feature>
<name>A0ABW2P3L3_9ACTN</name>
<evidence type="ECO:0000256" key="1">
    <source>
        <dbReference type="SAM" id="Phobius"/>
    </source>
</evidence>
<comment type="caution">
    <text evidence="2">The sequence shown here is derived from an EMBL/GenBank/DDBJ whole genome shotgun (WGS) entry which is preliminary data.</text>
</comment>
<organism evidence="2 3">
    <name type="scientific">Sphaerisporangium rhizosphaerae</name>
    <dbReference type="NCBI Taxonomy" id="2269375"/>
    <lineage>
        <taxon>Bacteria</taxon>
        <taxon>Bacillati</taxon>
        <taxon>Actinomycetota</taxon>
        <taxon>Actinomycetes</taxon>
        <taxon>Streptosporangiales</taxon>
        <taxon>Streptosporangiaceae</taxon>
        <taxon>Sphaerisporangium</taxon>
    </lineage>
</organism>
<evidence type="ECO:0000313" key="2">
    <source>
        <dbReference type="EMBL" id="MFC7383628.1"/>
    </source>
</evidence>
<accession>A0ABW2P3L3</accession>
<proteinExistence type="predicted"/>
<protein>
    <recommendedName>
        <fullName evidence="4">ABC transporter permease</fullName>
    </recommendedName>
</protein>
<keyword evidence="1" id="KW-0812">Transmembrane</keyword>
<keyword evidence="3" id="KW-1185">Reference proteome</keyword>
<sequence>MITARGEAWTGRLLLVLMMAVTLLPFLSLFVTALHPSGTYPAGLAWPEHPQ</sequence>
<dbReference type="Proteomes" id="UP001596496">
    <property type="component" value="Unassembled WGS sequence"/>
</dbReference>